<dbReference type="Pfam" id="PF00440">
    <property type="entry name" value="TetR_N"/>
    <property type="match status" value="1"/>
</dbReference>
<evidence type="ECO:0000313" key="4">
    <source>
        <dbReference type="Proteomes" id="UP001144036"/>
    </source>
</evidence>
<feature type="domain" description="HTH tetR-type" evidence="2">
    <location>
        <begin position="11"/>
        <end position="57"/>
    </location>
</feature>
<evidence type="ECO:0000256" key="1">
    <source>
        <dbReference type="ARBA" id="ARBA00023125"/>
    </source>
</evidence>
<comment type="caution">
    <text evidence="3">The sequence shown here is derived from an EMBL/GenBank/DDBJ whole genome shotgun (WGS) entry which is preliminary data.</text>
</comment>
<proteinExistence type="predicted"/>
<dbReference type="InterPro" id="IPR009057">
    <property type="entry name" value="Homeodomain-like_sf"/>
</dbReference>
<organism evidence="3 4">
    <name type="scientific">Nonomuraea corallina</name>
    <dbReference type="NCBI Taxonomy" id="2989783"/>
    <lineage>
        <taxon>Bacteria</taxon>
        <taxon>Bacillati</taxon>
        <taxon>Actinomycetota</taxon>
        <taxon>Actinomycetes</taxon>
        <taxon>Streptosporangiales</taxon>
        <taxon>Streptosporangiaceae</taxon>
        <taxon>Nonomuraea</taxon>
    </lineage>
</organism>
<evidence type="ECO:0000313" key="3">
    <source>
        <dbReference type="EMBL" id="MDA0635448.1"/>
    </source>
</evidence>
<dbReference type="SUPFAM" id="SSF46689">
    <property type="entry name" value="Homeodomain-like"/>
    <property type="match status" value="1"/>
</dbReference>
<sequence>MARSSTRDALLHQGALLFARHGVADVTTRQLHDAIGARNESALHYHFGSKDGLVEAILRAHLEAVEARRAPLVAAIAAGDRTADPRALVHALAAPMDEDLRTELGRAHLRIVARLSYPSLAYRRPFQIVDAPAGLAVARWLHATLEPLPRPLRLERLAMLRSQLISLFGLRAQLLDESAPGEPPVTAELFSGNLLDMLVAGLTAPASAQTLAAIPGVNDSH</sequence>
<dbReference type="Proteomes" id="UP001144036">
    <property type="component" value="Unassembled WGS sequence"/>
</dbReference>
<evidence type="ECO:0000259" key="2">
    <source>
        <dbReference type="Pfam" id="PF00440"/>
    </source>
</evidence>
<gene>
    <name evidence="3" type="ORF">OUY22_18655</name>
</gene>
<name>A0ABT4SEI3_9ACTN</name>
<dbReference type="InterPro" id="IPR001647">
    <property type="entry name" value="HTH_TetR"/>
</dbReference>
<keyword evidence="4" id="KW-1185">Reference proteome</keyword>
<accession>A0ABT4SEI3</accession>
<dbReference type="EMBL" id="JAPNNL010000070">
    <property type="protein sequence ID" value="MDA0635448.1"/>
    <property type="molecule type" value="Genomic_DNA"/>
</dbReference>
<dbReference type="Gene3D" id="1.10.357.10">
    <property type="entry name" value="Tetracycline Repressor, domain 2"/>
    <property type="match status" value="1"/>
</dbReference>
<reference evidence="3" key="1">
    <citation type="submission" date="2022-11" db="EMBL/GenBank/DDBJ databases">
        <title>Nonomuraea corallina sp. nov., a new species of the genus Nonomuraea isolated from sea side sediment in Thai sea.</title>
        <authorList>
            <person name="Ngamcharungchit C."/>
            <person name="Matsumoto A."/>
            <person name="Suriyachadkun C."/>
            <person name="Panbangred W."/>
            <person name="Inahashi Y."/>
            <person name="Intra B."/>
        </authorList>
    </citation>
    <scope>NUCLEOTIDE SEQUENCE</scope>
    <source>
        <strain evidence="3">MCN248</strain>
    </source>
</reference>
<dbReference type="RefSeq" id="WP_270156290.1">
    <property type="nucleotide sequence ID" value="NZ_JAPNNL010000070.1"/>
</dbReference>
<protein>
    <submittedName>
        <fullName evidence="3">Helix-turn-helix domain containing protein</fullName>
    </submittedName>
</protein>
<keyword evidence="1" id="KW-0238">DNA-binding</keyword>